<dbReference type="AlphaFoldDB" id="A0A0A9Y9C6"/>
<reference evidence="1" key="1">
    <citation type="journal article" date="2014" name="PLoS ONE">
        <title>Transcriptome-Based Identification of ABC Transporters in the Western Tarnished Plant Bug Lygus hesperus.</title>
        <authorList>
            <person name="Hull J.J."/>
            <person name="Chaney K."/>
            <person name="Geib S.M."/>
            <person name="Fabrick J.A."/>
            <person name="Brent C.S."/>
            <person name="Walsh D."/>
            <person name="Lavine L.C."/>
        </authorList>
    </citation>
    <scope>NUCLEOTIDE SEQUENCE</scope>
</reference>
<feature type="non-terminal residue" evidence="1">
    <location>
        <position position="1"/>
    </location>
</feature>
<proteinExistence type="predicted"/>
<evidence type="ECO:0000313" key="1">
    <source>
        <dbReference type="EMBL" id="JAG26105.1"/>
    </source>
</evidence>
<feature type="non-terminal residue" evidence="1">
    <location>
        <position position="141"/>
    </location>
</feature>
<reference evidence="1" key="2">
    <citation type="submission" date="2014-07" db="EMBL/GenBank/DDBJ databases">
        <authorList>
            <person name="Hull J."/>
        </authorList>
    </citation>
    <scope>NUCLEOTIDE SEQUENCE</scope>
</reference>
<protein>
    <submittedName>
        <fullName evidence="1">Glycogen synthase</fullName>
    </submittedName>
</protein>
<name>A0A0A9Y9C6_LYGHE</name>
<dbReference type="EMBL" id="GBHO01017499">
    <property type="protein sequence ID" value="JAG26105.1"/>
    <property type="molecule type" value="Transcribed_RNA"/>
</dbReference>
<sequence>FSMKDGQTLLERHLNKNILLFCWDANLCRSTFHLSLNAGEIARTAPPSTALEGLMQVAIPINFNTPRLFFIHTFMCCTTSFAFHYAYCISTTPPPYIQNSNIQASPWLLQVSITLLKHQYCHNPHSILKALKMENQILPNA</sequence>
<gene>
    <name evidence="1" type="primary">glgA_0</name>
    <name evidence="1" type="ORF">CM83_75251</name>
</gene>
<organism evidence="1">
    <name type="scientific">Lygus hesperus</name>
    <name type="common">Western plant bug</name>
    <dbReference type="NCBI Taxonomy" id="30085"/>
    <lineage>
        <taxon>Eukaryota</taxon>
        <taxon>Metazoa</taxon>
        <taxon>Ecdysozoa</taxon>
        <taxon>Arthropoda</taxon>
        <taxon>Hexapoda</taxon>
        <taxon>Insecta</taxon>
        <taxon>Pterygota</taxon>
        <taxon>Neoptera</taxon>
        <taxon>Paraneoptera</taxon>
        <taxon>Hemiptera</taxon>
        <taxon>Heteroptera</taxon>
        <taxon>Panheteroptera</taxon>
        <taxon>Cimicomorpha</taxon>
        <taxon>Miridae</taxon>
        <taxon>Mirini</taxon>
        <taxon>Lygus</taxon>
    </lineage>
</organism>
<accession>A0A0A9Y9C6</accession>